<evidence type="ECO:0000256" key="7">
    <source>
        <dbReference type="SAM" id="MobiDB-lite"/>
    </source>
</evidence>
<dbReference type="PROSITE" id="PS50217">
    <property type="entry name" value="BZIP"/>
    <property type="match status" value="1"/>
</dbReference>
<dbReference type="PROSITE" id="PS00036">
    <property type="entry name" value="BZIP_BASIC"/>
    <property type="match status" value="1"/>
</dbReference>
<accession>A0A6J4D0D4</accession>
<keyword evidence="5" id="KW-0804">Transcription</keyword>
<dbReference type="Gene3D" id="1.20.5.170">
    <property type="match status" value="1"/>
</dbReference>
<dbReference type="InterPro" id="IPR046347">
    <property type="entry name" value="bZIP_sf"/>
</dbReference>
<proteinExistence type="evidence at transcript level"/>
<evidence type="ECO:0000256" key="3">
    <source>
        <dbReference type="ARBA" id="ARBA00023015"/>
    </source>
</evidence>
<keyword evidence="4" id="KW-0238">DNA-binding</keyword>
<feature type="domain" description="BZIP" evidence="8">
    <location>
        <begin position="150"/>
        <end position="200"/>
    </location>
</feature>
<evidence type="ECO:0000313" key="9">
    <source>
        <dbReference type="EMBL" id="BCD83050.1"/>
    </source>
</evidence>
<reference evidence="9" key="1">
    <citation type="submission" date="2020-04" db="EMBL/GenBank/DDBJ databases">
        <title>Expressions of FT-like genes in bulb scale regulate flowering and vernalization of Asiatic hybrid lily.</title>
        <authorList>
            <person name="Nakatsuka T."/>
            <person name="Kurokawa K."/>
            <person name="Yamagishi M."/>
        </authorList>
    </citation>
    <scope>NUCLEOTIDE SEQUENCE</scope>
</reference>
<feature type="compositionally biased region" description="Low complexity" evidence="7">
    <location>
        <begin position="12"/>
        <end position="22"/>
    </location>
</feature>
<evidence type="ECO:0000256" key="6">
    <source>
        <dbReference type="ARBA" id="ARBA00023242"/>
    </source>
</evidence>
<organism evidence="9">
    <name type="scientific">Lilium hybrid cultivar</name>
    <dbReference type="NCBI Taxonomy" id="156531"/>
    <lineage>
        <taxon>Eukaryota</taxon>
        <taxon>Viridiplantae</taxon>
        <taxon>Streptophyta</taxon>
        <taxon>Embryophyta</taxon>
        <taxon>Tracheophyta</taxon>
        <taxon>Spermatophyta</taxon>
        <taxon>Magnoliopsida</taxon>
        <taxon>Liliopsida</taxon>
        <taxon>Liliales</taxon>
        <taxon>Liliaceae</taxon>
        <taxon>Lilium</taxon>
    </lineage>
</organism>
<evidence type="ECO:0000256" key="4">
    <source>
        <dbReference type="ARBA" id="ARBA00023125"/>
    </source>
</evidence>
<dbReference type="PANTHER" id="PTHR22952">
    <property type="entry name" value="CAMP-RESPONSE ELEMENT BINDING PROTEIN-RELATED"/>
    <property type="match status" value="1"/>
</dbReference>
<dbReference type="SMART" id="SM00338">
    <property type="entry name" value="BRLZ"/>
    <property type="match status" value="1"/>
</dbReference>
<gene>
    <name evidence="9" type="primary">LhFD</name>
</gene>
<protein>
    <submittedName>
        <fullName evidence="9">BZIP transcription factor</fullName>
    </submittedName>
</protein>
<keyword evidence="2" id="KW-0938">Abscisic acid signaling pathway</keyword>
<feature type="region of interest" description="Disordered" evidence="7">
    <location>
        <begin position="40"/>
        <end position="60"/>
    </location>
</feature>
<dbReference type="GO" id="GO:0009738">
    <property type="term" value="P:abscisic acid-activated signaling pathway"/>
    <property type="evidence" value="ECO:0007669"/>
    <property type="project" value="UniProtKB-KW"/>
</dbReference>
<feature type="region of interest" description="Disordered" evidence="7">
    <location>
        <begin position="1"/>
        <end position="22"/>
    </location>
</feature>
<dbReference type="SUPFAM" id="SSF57959">
    <property type="entry name" value="Leucine zipper domain"/>
    <property type="match status" value="1"/>
</dbReference>
<comment type="subcellular location">
    <subcellularLocation>
        <location evidence="1">Nucleus</location>
    </subcellularLocation>
</comment>
<evidence type="ECO:0000256" key="5">
    <source>
        <dbReference type="ARBA" id="ARBA00023163"/>
    </source>
</evidence>
<keyword evidence="6" id="KW-0539">Nucleus</keyword>
<name>A0A6J4D0D4_9LILI</name>
<dbReference type="GO" id="GO:0045893">
    <property type="term" value="P:positive regulation of DNA-templated transcription"/>
    <property type="evidence" value="ECO:0007669"/>
    <property type="project" value="InterPro"/>
</dbReference>
<dbReference type="InterPro" id="IPR043452">
    <property type="entry name" value="BZIP46-like"/>
</dbReference>
<dbReference type="FunFam" id="1.20.5.170:FF:000096">
    <property type="entry name" value="BZIP transcription factor bZIP46"/>
    <property type="match status" value="1"/>
</dbReference>
<dbReference type="EMBL" id="LC544121">
    <property type="protein sequence ID" value="BCD83050.1"/>
    <property type="molecule type" value="mRNA"/>
</dbReference>
<evidence type="ECO:0000256" key="2">
    <source>
        <dbReference type="ARBA" id="ARBA00022682"/>
    </source>
</evidence>
<feature type="compositionally biased region" description="Basic and acidic residues" evidence="7">
    <location>
        <begin position="143"/>
        <end position="152"/>
    </location>
</feature>
<evidence type="ECO:0000256" key="1">
    <source>
        <dbReference type="ARBA" id="ARBA00004123"/>
    </source>
</evidence>
<dbReference type="PRINTS" id="PR00041">
    <property type="entry name" value="LEUZIPPRCREB"/>
</dbReference>
<dbReference type="AlphaFoldDB" id="A0A6J4D0D4"/>
<evidence type="ECO:0000259" key="8">
    <source>
        <dbReference type="PROSITE" id="PS50217"/>
    </source>
</evidence>
<dbReference type="CDD" id="cd14707">
    <property type="entry name" value="bZIP_plant_BZIP46"/>
    <property type="match status" value="1"/>
</dbReference>
<dbReference type="GO" id="GO:0005634">
    <property type="term" value="C:nucleus"/>
    <property type="evidence" value="ECO:0007669"/>
    <property type="project" value="UniProtKB-SubCell"/>
</dbReference>
<sequence length="221" mass="25096">MWSSHPYHRPLSSSSTFSSSSSRTMDDVWMDITLTSPHHDRLVTPSSSSDHYPHRPIPTTTPSFRSIILQDFLTARAFKKAASATVEEFPAPTTALSLQSGMDVHCYTCSNSTSNSDCSLPPQQHDDDTFPSPGLFYLKKRATESLENDGDRRQKRMIKNRESASRSRARKQAYTNELEQEVARLMEENERLKKKCSELRLAMADQQHPKNTLERTLSAPF</sequence>
<dbReference type="PANTHER" id="PTHR22952:SF433">
    <property type="entry name" value="PROTEIN FD"/>
    <property type="match status" value="1"/>
</dbReference>
<dbReference type="InterPro" id="IPR004827">
    <property type="entry name" value="bZIP"/>
</dbReference>
<keyword evidence="3" id="KW-0805">Transcription regulation</keyword>
<dbReference type="Pfam" id="PF00170">
    <property type="entry name" value="bZIP_1"/>
    <property type="match status" value="1"/>
</dbReference>
<dbReference type="GO" id="GO:0003700">
    <property type="term" value="F:DNA-binding transcription factor activity"/>
    <property type="evidence" value="ECO:0007669"/>
    <property type="project" value="InterPro"/>
</dbReference>
<dbReference type="GO" id="GO:0003677">
    <property type="term" value="F:DNA binding"/>
    <property type="evidence" value="ECO:0007669"/>
    <property type="project" value="UniProtKB-KW"/>
</dbReference>
<feature type="region of interest" description="Disordered" evidence="7">
    <location>
        <begin position="143"/>
        <end position="174"/>
    </location>
</feature>